<reference evidence="3" key="1">
    <citation type="submission" date="2021-03" db="EMBL/GenBank/DDBJ databases">
        <title>Chromosome level genome of the anhydrobiotic midge Polypedilum vanderplanki.</title>
        <authorList>
            <person name="Yoshida Y."/>
            <person name="Kikawada T."/>
            <person name="Gusev O."/>
        </authorList>
    </citation>
    <scope>NUCLEOTIDE SEQUENCE</scope>
    <source>
        <strain evidence="3">NIAS01</strain>
        <tissue evidence="3">Whole body or cell culture</tissue>
    </source>
</reference>
<evidence type="ECO:0000313" key="4">
    <source>
        <dbReference type="Proteomes" id="UP001107558"/>
    </source>
</evidence>
<keyword evidence="2" id="KW-1133">Transmembrane helix</keyword>
<evidence type="ECO:0000313" key="3">
    <source>
        <dbReference type="EMBL" id="KAG5676313.1"/>
    </source>
</evidence>
<dbReference type="PANTHER" id="PTHR28635:SF1">
    <property type="entry name" value="TRANSMEMBRANE INNER EAR EXPRESSED PROTEIN"/>
    <property type="match status" value="1"/>
</dbReference>
<evidence type="ECO:0008006" key="5">
    <source>
        <dbReference type="Google" id="ProtNLM"/>
    </source>
</evidence>
<keyword evidence="4" id="KW-1185">Reference proteome</keyword>
<accession>A0A9J6C2A2</accession>
<organism evidence="3 4">
    <name type="scientific">Polypedilum vanderplanki</name>
    <name type="common">Sleeping chironomid midge</name>
    <dbReference type="NCBI Taxonomy" id="319348"/>
    <lineage>
        <taxon>Eukaryota</taxon>
        <taxon>Metazoa</taxon>
        <taxon>Ecdysozoa</taxon>
        <taxon>Arthropoda</taxon>
        <taxon>Hexapoda</taxon>
        <taxon>Insecta</taxon>
        <taxon>Pterygota</taxon>
        <taxon>Neoptera</taxon>
        <taxon>Endopterygota</taxon>
        <taxon>Diptera</taxon>
        <taxon>Nematocera</taxon>
        <taxon>Chironomoidea</taxon>
        <taxon>Chironomidae</taxon>
        <taxon>Chironominae</taxon>
        <taxon>Polypedilum</taxon>
        <taxon>Polypedilum</taxon>
    </lineage>
</organism>
<feature type="transmembrane region" description="Helical" evidence="2">
    <location>
        <begin position="28"/>
        <end position="50"/>
    </location>
</feature>
<proteinExistence type="predicted"/>
<dbReference type="EMBL" id="JADBJN010000002">
    <property type="protein sequence ID" value="KAG5676313.1"/>
    <property type="molecule type" value="Genomic_DNA"/>
</dbReference>
<gene>
    <name evidence="3" type="ORF">PVAND_006160</name>
</gene>
<keyword evidence="2" id="KW-0472">Membrane</keyword>
<protein>
    <recommendedName>
        <fullName evidence="5">Transmembrane inner ear expressed protein</fullName>
    </recommendedName>
</protein>
<name>A0A9J6C2A2_POLVA</name>
<feature type="region of interest" description="Disordered" evidence="1">
    <location>
        <begin position="116"/>
        <end position="155"/>
    </location>
</feature>
<dbReference type="PANTHER" id="PTHR28635">
    <property type="entry name" value="TRANSMEMBRANE INNER EAR EXPRESSED PROTEIN"/>
    <property type="match status" value="1"/>
</dbReference>
<dbReference type="InterPro" id="IPR032006">
    <property type="entry name" value="TMIE"/>
</dbReference>
<comment type="caution">
    <text evidence="3">The sequence shown here is derived from an EMBL/GenBank/DDBJ whole genome shotgun (WGS) entry which is preliminary data.</text>
</comment>
<sequence length="178" mass="20464">MDGEDFALFTPNNTQWLEKPIGNGGMRLWHLLGIIFFSILGVVVLLCCCFRFRIPRTKQEIEADFNRRKIVKKFRKRIQKFENSEMDAEMNLRKDQIIDSALEKIRADFIKEAKNKSSEDGSSTSDNDESNYDDSKKGAKKKKSQSASKKDDQLIQTIYTGNFETKSTDTLEVGGKDY</sequence>
<evidence type="ECO:0000256" key="1">
    <source>
        <dbReference type="SAM" id="MobiDB-lite"/>
    </source>
</evidence>
<dbReference type="Proteomes" id="UP001107558">
    <property type="component" value="Chromosome 2"/>
</dbReference>
<keyword evidence="2" id="KW-0812">Transmembrane</keyword>
<dbReference type="AlphaFoldDB" id="A0A9J6C2A2"/>
<evidence type="ECO:0000256" key="2">
    <source>
        <dbReference type="SAM" id="Phobius"/>
    </source>
</evidence>
<dbReference type="OrthoDB" id="6154284at2759"/>
<dbReference type="Pfam" id="PF16038">
    <property type="entry name" value="TMIE"/>
    <property type="match status" value="1"/>
</dbReference>